<evidence type="ECO:0000256" key="6">
    <source>
        <dbReference type="ARBA" id="ARBA00023209"/>
    </source>
</evidence>
<evidence type="ECO:0000313" key="12">
    <source>
        <dbReference type="Proteomes" id="UP000316781"/>
    </source>
</evidence>
<dbReference type="Proteomes" id="UP000316781">
    <property type="component" value="Unassembled WGS sequence"/>
</dbReference>
<gene>
    <name evidence="10 11" type="primary">plsX</name>
    <name evidence="11" type="ORF">FM996_20230</name>
</gene>
<protein>
    <recommendedName>
        <fullName evidence="8 10">Phosphate acyltransferase</fullName>
        <ecNumber evidence="8 10">2.3.1.274</ecNumber>
    </recommendedName>
    <alternativeName>
        <fullName evidence="10">Acyl-ACP phosphotransacylase</fullName>
    </alternativeName>
    <alternativeName>
        <fullName evidence="10">Acyl-[acyl-carrier-protein]--phosphate acyltransferase</fullName>
    </alternativeName>
    <alternativeName>
        <fullName evidence="10">Phosphate-acyl-ACP acyltransferase</fullName>
    </alternativeName>
</protein>
<keyword evidence="3 10" id="KW-0444">Lipid biosynthesis</keyword>
<evidence type="ECO:0000256" key="1">
    <source>
        <dbReference type="ARBA" id="ARBA00001232"/>
    </source>
</evidence>
<accession>A0A549SD93</accession>
<dbReference type="NCBIfam" id="TIGR00182">
    <property type="entry name" value="plsX"/>
    <property type="match status" value="1"/>
</dbReference>
<evidence type="ECO:0000313" key="11">
    <source>
        <dbReference type="EMBL" id="TRL24711.1"/>
    </source>
</evidence>
<organism evidence="11 12">
    <name type="scientific">Methylosinus sporium</name>
    <dbReference type="NCBI Taxonomy" id="428"/>
    <lineage>
        <taxon>Bacteria</taxon>
        <taxon>Pseudomonadati</taxon>
        <taxon>Pseudomonadota</taxon>
        <taxon>Alphaproteobacteria</taxon>
        <taxon>Hyphomicrobiales</taxon>
        <taxon>Methylocystaceae</taxon>
        <taxon>Methylosinus</taxon>
    </lineage>
</organism>
<comment type="subcellular location">
    <subcellularLocation>
        <location evidence="10">Cytoplasm</location>
    </subcellularLocation>
    <text evidence="10">Associated with the membrane possibly through PlsY.</text>
</comment>
<evidence type="ECO:0000256" key="4">
    <source>
        <dbReference type="ARBA" id="ARBA00022679"/>
    </source>
</evidence>
<evidence type="ECO:0000256" key="9">
    <source>
        <dbReference type="ARBA" id="ARBA00046608"/>
    </source>
</evidence>
<dbReference type="UniPathway" id="UPA00085"/>
<dbReference type="HAMAP" id="MF_00019">
    <property type="entry name" value="PlsX"/>
    <property type="match status" value="1"/>
</dbReference>
<comment type="similarity">
    <text evidence="10">Belongs to the PlsX family.</text>
</comment>
<evidence type="ECO:0000256" key="3">
    <source>
        <dbReference type="ARBA" id="ARBA00022516"/>
    </source>
</evidence>
<comment type="catalytic activity">
    <reaction evidence="1 10">
        <text>a fatty acyl-[ACP] + phosphate = an acyl phosphate + holo-[ACP]</text>
        <dbReference type="Rhea" id="RHEA:42292"/>
        <dbReference type="Rhea" id="RHEA-COMP:9685"/>
        <dbReference type="Rhea" id="RHEA-COMP:14125"/>
        <dbReference type="ChEBI" id="CHEBI:43474"/>
        <dbReference type="ChEBI" id="CHEBI:59918"/>
        <dbReference type="ChEBI" id="CHEBI:64479"/>
        <dbReference type="ChEBI" id="CHEBI:138651"/>
        <dbReference type="EC" id="2.3.1.274"/>
    </reaction>
</comment>
<dbReference type="PIRSF" id="PIRSF002465">
    <property type="entry name" value="Phsphlp_syn_PlsX"/>
    <property type="match status" value="1"/>
</dbReference>
<evidence type="ECO:0000256" key="7">
    <source>
        <dbReference type="ARBA" id="ARBA00023264"/>
    </source>
</evidence>
<dbReference type="GO" id="GO:0005737">
    <property type="term" value="C:cytoplasm"/>
    <property type="evidence" value="ECO:0007669"/>
    <property type="project" value="UniProtKB-SubCell"/>
</dbReference>
<keyword evidence="11" id="KW-0012">Acyltransferase</keyword>
<evidence type="ECO:0000256" key="5">
    <source>
        <dbReference type="ARBA" id="ARBA00023098"/>
    </source>
</evidence>
<sequence>MDRPVRIALDAMGGDFGPSVVAPAAAAFLNRQPNAVFLMFGDQKQIEPYLTANPILAAATTIRHTDFAIGMADKPSKALRAGRRTSSMWMAIEAVKKGEADCAVSAGNTGVLMAMSKVCLGTMAQVDRPALAAIWPTLRGRSIVLDVGATIGANAQRFVDLAIMGSAMARSLFSLERPTVGLLNVGVEVIEGAEEIKAASHLLQDLDSPTLKYRGFVKGDDIGKGTVDVVVTEGFTGNIALKTAEGTQKQIAALLREGRGHSLIAKLGFIIARNAFLEFKARMTPRESSGALLLGLDGVVFKSHGGASADVFSGAIGIAHDIARHGLLEEIRDRMSESWEEHAVALEGGGQASIATVISADGVTDSKFTPI</sequence>
<dbReference type="GO" id="GO:0043811">
    <property type="term" value="F:phosphate:acyl-[acyl carrier protein] acyltransferase activity"/>
    <property type="evidence" value="ECO:0007669"/>
    <property type="project" value="UniProtKB-UniRule"/>
</dbReference>
<dbReference type="Pfam" id="PF02504">
    <property type="entry name" value="FA_synthesis"/>
    <property type="match status" value="1"/>
</dbReference>
<dbReference type="PANTHER" id="PTHR30100">
    <property type="entry name" value="FATTY ACID/PHOSPHOLIPID SYNTHESIS PROTEIN PLSX"/>
    <property type="match status" value="1"/>
</dbReference>
<dbReference type="RefSeq" id="WP_142864555.1">
    <property type="nucleotide sequence ID" value="NZ_VJMF01000105.1"/>
</dbReference>
<evidence type="ECO:0000256" key="10">
    <source>
        <dbReference type="HAMAP-Rule" id="MF_00019"/>
    </source>
</evidence>
<dbReference type="AlphaFoldDB" id="A0A549SD93"/>
<comment type="subunit">
    <text evidence="9 10">Homodimer. Probably interacts with PlsY.</text>
</comment>
<comment type="function">
    <text evidence="10">Catalyzes the reversible formation of acyl-phosphate (acyl-PO(4)) from acyl-[acyl-carrier-protein] (acyl-ACP). This enzyme utilizes acyl-ACP as fatty acyl donor, but not acyl-CoA.</text>
</comment>
<dbReference type="EC" id="2.3.1.274" evidence="8 10"/>
<comment type="pathway">
    <text evidence="10">Lipid metabolism; phospholipid metabolism.</text>
</comment>
<name>A0A549SD93_METSR</name>
<keyword evidence="6 10" id="KW-0594">Phospholipid biosynthesis</keyword>
<dbReference type="Gene3D" id="3.40.718.10">
    <property type="entry name" value="Isopropylmalate Dehydrogenase"/>
    <property type="match status" value="1"/>
</dbReference>
<comment type="caution">
    <text evidence="11">The sequence shown here is derived from an EMBL/GenBank/DDBJ whole genome shotgun (WGS) entry which is preliminary data.</text>
</comment>
<dbReference type="EMBL" id="VJMF01000105">
    <property type="protein sequence ID" value="TRL24711.1"/>
    <property type="molecule type" value="Genomic_DNA"/>
</dbReference>
<evidence type="ECO:0000256" key="8">
    <source>
        <dbReference type="ARBA" id="ARBA00024069"/>
    </source>
</evidence>
<dbReference type="SUPFAM" id="SSF53659">
    <property type="entry name" value="Isocitrate/Isopropylmalate dehydrogenase-like"/>
    <property type="match status" value="1"/>
</dbReference>
<keyword evidence="2 10" id="KW-0963">Cytoplasm</keyword>
<proteinExistence type="inferred from homology"/>
<keyword evidence="5 10" id="KW-0443">Lipid metabolism</keyword>
<dbReference type="InterPro" id="IPR012281">
    <property type="entry name" value="Phospholipid_synth_PlsX-like"/>
</dbReference>
<keyword evidence="7 10" id="KW-1208">Phospholipid metabolism</keyword>
<dbReference type="InterPro" id="IPR003664">
    <property type="entry name" value="FA_synthesis"/>
</dbReference>
<keyword evidence="4 10" id="KW-0808">Transferase</keyword>
<reference evidence="11 12" key="1">
    <citation type="submission" date="2019-07" db="EMBL/GenBank/DDBJ databases">
        <title>Ln-dependent methylotrophs.</title>
        <authorList>
            <person name="Tani A."/>
        </authorList>
    </citation>
    <scope>NUCLEOTIDE SEQUENCE [LARGE SCALE GENOMIC DNA]</scope>
    <source>
        <strain evidence="11 12">SM89A</strain>
    </source>
</reference>
<dbReference type="GO" id="GO:0008654">
    <property type="term" value="P:phospholipid biosynthetic process"/>
    <property type="evidence" value="ECO:0007669"/>
    <property type="project" value="UniProtKB-KW"/>
</dbReference>
<dbReference type="PANTHER" id="PTHR30100:SF1">
    <property type="entry name" value="PHOSPHATE ACYLTRANSFERASE"/>
    <property type="match status" value="1"/>
</dbReference>
<evidence type="ECO:0000256" key="2">
    <source>
        <dbReference type="ARBA" id="ARBA00022490"/>
    </source>
</evidence>
<dbReference type="GO" id="GO:0006633">
    <property type="term" value="P:fatty acid biosynthetic process"/>
    <property type="evidence" value="ECO:0007669"/>
    <property type="project" value="UniProtKB-UniRule"/>
</dbReference>